<feature type="domain" description="Peptidase C14 caspase" evidence="2">
    <location>
        <begin position="14"/>
        <end position="242"/>
    </location>
</feature>
<dbReference type="GO" id="GO:0004197">
    <property type="term" value="F:cysteine-type endopeptidase activity"/>
    <property type="evidence" value="ECO:0007669"/>
    <property type="project" value="InterPro"/>
</dbReference>
<evidence type="ECO:0000313" key="3">
    <source>
        <dbReference type="EMBL" id="ETR66091.1"/>
    </source>
</evidence>
<dbReference type="AlphaFoldDB" id="A0A1V1NU55"/>
<dbReference type="InterPro" id="IPR011600">
    <property type="entry name" value="Pept_C14_caspase"/>
</dbReference>
<proteinExistence type="predicted"/>
<evidence type="ECO:0000256" key="1">
    <source>
        <dbReference type="SAM" id="Coils"/>
    </source>
</evidence>
<feature type="coiled-coil region" evidence="1">
    <location>
        <begin position="262"/>
        <end position="404"/>
    </location>
</feature>
<dbReference type="SUPFAM" id="SSF52129">
    <property type="entry name" value="Caspase-like"/>
    <property type="match status" value="1"/>
</dbReference>
<dbReference type="InterPro" id="IPR029030">
    <property type="entry name" value="Caspase-like_dom_sf"/>
</dbReference>
<accession>A0A1V1NU55</accession>
<gene>
    <name evidence="3" type="ORF">OMM_13267</name>
</gene>
<feature type="non-terminal residue" evidence="3">
    <location>
        <position position="453"/>
    </location>
</feature>
<evidence type="ECO:0000313" key="4">
    <source>
        <dbReference type="Proteomes" id="UP000189670"/>
    </source>
</evidence>
<comment type="caution">
    <text evidence="3">The sequence shown here is derived from an EMBL/GenBank/DDBJ whole genome shotgun (WGS) entry which is preliminary data.</text>
</comment>
<name>A0A1V1NU55_9BACT</name>
<dbReference type="Proteomes" id="UP000189670">
    <property type="component" value="Unassembled WGS sequence"/>
</dbReference>
<dbReference type="Pfam" id="PF00656">
    <property type="entry name" value="Peptidase_C14"/>
    <property type="match status" value="1"/>
</dbReference>
<feature type="non-terminal residue" evidence="3">
    <location>
        <position position="1"/>
    </location>
</feature>
<organism evidence="3 4">
    <name type="scientific">Candidatus Magnetoglobus multicellularis str. Araruama</name>
    <dbReference type="NCBI Taxonomy" id="890399"/>
    <lineage>
        <taxon>Bacteria</taxon>
        <taxon>Pseudomonadati</taxon>
        <taxon>Thermodesulfobacteriota</taxon>
        <taxon>Desulfobacteria</taxon>
        <taxon>Desulfobacterales</taxon>
        <taxon>Desulfobacteraceae</taxon>
        <taxon>Candidatus Magnetoglobus</taxon>
    </lineage>
</organism>
<evidence type="ECO:0000259" key="2">
    <source>
        <dbReference type="Pfam" id="PF00656"/>
    </source>
</evidence>
<sequence>AFHISGQQIYDQMTAVIIGIDRYQNLGSDDQLNYAVHDARGVAALLKDKYSFKTITLYNENATRAKIMKTLQGDLTETGDNDAVLIYFAGHGITRKTAQGMLGYLLPSDGSVKRNEMHKNISMQQIKSDICPLIQAKHVLIIADACFGGLLLSTRTTHSIPSYDFSYLKEITSERVRQIITAGGMDERVLDEGRGGHSVFTGRLIEKLEQMDRYITARQLGEDLKQKVYSDAMDRGHTQRPHVGEIYGVGDFVFIPDIAKKQQAMNEEVKRLQSEIDKLEALKISARQLESKAQLREIEREQLLKQASLKQAQLKQQAAEREARLREQALAELAEEQRQLAEAEQRQQQQSYQLAMLKQKADQLRKEVGSPATALGIDDAIKEIKEINRALNKLETEFSAEITRQVKPVRQFYVSKMNKVYNIGIHPKSMYETDSDYKKRVAQFDSQISKIKS</sequence>
<dbReference type="Gene3D" id="3.40.50.1460">
    <property type="match status" value="1"/>
</dbReference>
<dbReference type="EMBL" id="ATBP01002241">
    <property type="protein sequence ID" value="ETR66091.1"/>
    <property type="molecule type" value="Genomic_DNA"/>
</dbReference>
<keyword evidence="1" id="KW-0175">Coiled coil</keyword>
<reference evidence="4" key="1">
    <citation type="submission" date="2012-11" db="EMBL/GenBank/DDBJ databases">
        <authorList>
            <person name="Lucero-Rivera Y.E."/>
            <person name="Tovar-Ramirez D."/>
        </authorList>
    </citation>
    <scope>NUCLEOTIDE SEQUENCE [LARGE SCALE GENOMIC DNA]</scope>
    <source>
        <strain evidence="4">Araruama</strain>
    </source>
</reference>
<dbReference type="GO" id="GO:0006508">
    <property type="term" value="P:proteolysis"/>
    <property type="evidence" value="ECO:0007669"/>
    <property type="project" value="InterPro"/>
</dbReference>
<protein>
    <recommendedName>
        <fullName evidence="2">Peptidase C14 caspase domain-containing protein</fullName>
    </recommendedName>
</protein>